<name>A0A1Y6BP67_9PROT</name>
<dbReference type="Gene3D" id="3.40.50.2000">
    <property type="entry name" value="Glycogen Phosphorylase B"/>
    <property type="match status" value="2"/>
</dbReference>
<evidence type="ECO:0000259" key="1">
    <source>
        <dbReference type="Pfam" id="PF13579"/>
    </source>
</evidence>
<dbReference type="InterPro" id="IPR050194">
    <property type="entry name" value="Glycosyltransferase_grp1"/>
</dbReference>
<dbReference type="STRING" id="560819.SAMN05428998_10773"/>
<dbReference type="SUPFAM" id="SSF53756">
    <property type="entry name" value="UDP-Glycosyltransferase/glycogen phosphorylase"/>
    <property type="match status" value="1"/>
</dbReference>
<evidence type="ECO:0000313" key="3">
    <source>
        <dbReference type="Proteomes" id="UP000192917"/>
    </source>
</evidence>
<feature type="domain" description="Glycosyltransferase subfamily 4-like N-terminal" evidence="1">
    <location>
        <begin position="14"/>
        <end position="199"/>
    </location>
</feature>
<evidence type="ECO:0000313" key="2">
    <source>
        <dbReference type="EMBL" id="SMF21046.1"/>
    </source>
</evidence>
<reference evidence="2 3" key="1">
    <citation type="submission" date="2017-04" db="EMBL/GenBank/DDBJ databases">
        <authorList>
            <person name="Afonso C.L."/>
            <person name="Miller P.J."/>
            <person name="Scott M.A."/>
            <person name="Spackman E."/>
            <person name="Goraichik I."/>
            <person name="Dimitrov K.M."/>
            <person name="Suarez D.L."/>
            <person name="Swayne D.E."/>
        </authorList>
    </citation>
    <scope>NUCLEOTIDE SEQUENCE [LARGE SCALE GENOMIC DNA]</scope>
    <source>
        <strain evidence="2 3">USBA 355</strain>
    </source>
</reference>
<dbReference type="Pfam" id="PF13579">
    <property type="entry name" value="Glyco_trans_4_4"/>
    <property type="match status" value="1"/>
</dbReference>
<keyword evidence="2" id="KW-0808">Transferase</keyword>
<accession>A0A1Y6BP67</accession>
<dbReference type="PANTHER" id="PTHR45947:SF13">
    <property type="entry name" value="TRANSFERASE"/>
    <property type="match status" value="1"/>
</dbReference>
<dbReference type="InterPro" id="IPR028098">
    <property type="entry name" value="Glyco_trans_4-like_N"/>
</dbReference>
<organism evidence="2 3">
    <name type="scientific">Tistlia consotensis USBA 355</name>
    <dbReference type="NCBI Taxonomy" id="560819"/>
    <lineage>
        <taxon>Bacteria</taxon>
        <taxon>Pseudomonadati</taxon>
        <taxon>Pseudomonadota</taxon>
        <taxon>Alphaproteobacteria</taxon>
        <taxon>Rhodospirillales</taxon>
        <taxon>Rhodovibrionaceae</taxon>
        <taxon>Tistlia</taxon>
    </lineage>
</organism>
<proteinExistence type="predicted"/>
<dbReference type="PANTHER" id="PTHR45947">
    <property type="entry name" value="SULFOQUINOVOSYL TRANSFERASE SQD2"/>
    <property type="match status" value="1"/>
</dbReference>
<dbReference type="AlphaFoldDB" id="A0A1Y6BP67"/>
<keyword evidence="3" id="KW-1185">Reference proteome</keyword>
<sequence length="388" mass="42201">MRILMAHNRYLVRGGEDESTDAELALLRAAGHQADLLEADNRRVAELGRLATAARTLWSREAYREVERRLAGGAYDVVHVQNSFPLLSPSILHAARAGGAAVVQSLRNYRLLCLNGYLFRDGRLCHDCLGRAVPWPGVRHRCYRGSLPGSATVAGMVTLHRALGTWRRCVDRFVAPSDFTRQLFVEAGFEAARIVVKPNFVAGEPAVGTGEGGYLLFVGRLSSEKGLGVLLEAVGRLDPPLPLKVIGEGAPPEGAAVPGVEWLGRRPLDEVYRAMGEALAVVVPSVWYETFGRIVVEAYAAGTPVVASDQGAVAELVDDGVTGYRFRAGDPADLAVALARLRDRPEATRALRLAARRRYEERYTGARNLELLLAIYRRAVAARDARTG</sequence>
<protein>
    <submittedName>
        <fullName evidence="2">Glycosyl transferase 4-like domain-containing protein</fullName>
    </submittedName>
</protein>
<dbReference type="Proteomes" id="UP000192917">
    <property type="component" value="Unassembled WGS sequence"/>
</dbReference>
<dbReference type="RefSeq" id="WP_085122778.1">
    <property type="nucleotide sequence ID" value="NZ_FWZX01000007.1"/>
</dbReference>
<dbReference type="EMBL" id="FWZX01000007">
    <property type="protein sequence ID" value="SMF21046.1"/>
    <property type="molecule type" value="Genomic_DNA"/>
</dbReference>
<gene>
    <name evidence="2" type="ORF">SAMN05428998_10773</name>
</gene>
<dbReference type="Pfam" id="PF13692">
    <property type="entry name" value="Glyco_trans_1_4"/>
    <property type="match status" value="1"/>
</dbReference>
<dbReference type="GO" id="GO:0016757">
    <property type="term" value="F:glycosyltransferase activity"/>
    <property type="evidence" value="ECO:0007669"/>
    <property type="project" value="TreeGrafter"/>
</dbReference>